<evidence type="ECO:0000313" key="2">
    <source>
        <dbReference type="EMBL" id="MFB9097542.1"/>
    </source>
</evidence>
<dbReference type="RefSeq" id="WP_236457494.1">
    <property type="nucleotide sequence ID" value="NZ_CBCSGE010000006.1"/>
</dbReference>
<dbReference type="Proteomes" id="UP001589607">
    <property type="component" value="Unassembled WGS sequence"/>
</dbReference>
<organism evidence="2 3">
    <name type="scientific">Flavobacterium jumunjinense</name>
    <dbReference type="NCBI Taxonomy" id="998845"/>
    <lineage>
        <taxon>Bacteria</taxon>
        <taxon>Pseudomonadati</taxon>
        <taxon>Bacteroidota</taxon>
        <taxon>Flavobacteriia</taxon>
        <taxon>Flavobacteriales</taxon>
        <taxon>Flavobacteriaceae</taxon>
        <taxon>Flavobacterium</taxon>
    </lineage>
</organism>
<reference evidence="2 3" key="1">
    <citation type="submission" date="2024-09" db="EMBL/GenBank/DDBJ databases">
        <authorList>
            <person name="Sun Q."/>
            <person name="Mori K."/>
        </authorList>
    </citation>
    <scope>NUCLEOTIDE SEQUENCE [LARGE SCALE GENOMIC DNA]</scope>
    <source>
        <strain evidence="2 3">CECT 7955</strain>
    </source>
</reference>
<evidence type="ECO:0000256" key="1">
    <source>
        <dbReference type="SAM" id="MobiDB-lite"/>
    </source>
</evidence>
<protein>
    <submittedName>
        <fullName evidence="2">Uncharacterized protein</fullName>
    </submittedName>
</protein>
<proteinExistence type="predicted"/>
<dbReference type="EMBL" id="JBHMEY010000059">
    <property type="protein sequence ID" value="MFB9097542.1"/>
    <property type="molecule type" value="Genomic_DNA"/>
</dbReference>
<gene>
    <name evidence="2" type="ORF">ACFFVF_13550</name>
</gene>
<keyword evidence="3" id="KW-1185">Reference proteome</keyword>
<comment type="caution">
    <text evidence="2">The sequence shown here is derived from an EMBL/GenBank/DDBJ whole genome shotgun (WGS) entry which is preliminary data.</text>
</comment>
<feature type="region of interest" description="Disordered" evidence="1">
    <location>
        <begin position="25"/>
        <end position="50"/>
    </location>
</feature>
<sequence>MKKKESKKFSLEKFEVVKLQNSNLVFGGTGSEDDDATNTDNDKNKPKGTSIPCKIKDLVDF</sequence>
<name>A0ABV5GQ74_9FLAO</name>
<accession>A0ABV5GQ74</accession>
<evidence type="ECO:0000313" key="3">
    <source>
        <dbReference type="Proteomes" id="UP001589607"/>
    </source>
</evidence>